<evidence type="ECO:0000256" key="1">
    <source>
        <dbReference type="ARBA" id="ARBA00022723"/>
    </source>
</evidence>
<gene>
    <name evidence="6" type="primary">LOC18587371</name>
</gene>
<keyword evidence="1" id="KW-0479">Metal-binding</keyword>
<dbReference type="Gramene" id="Tc10v2_t013150.2">
    <property type="protein sequence ID" value="Tc10v2_p013150.2"/>
    <property type="gene ID" value="Tc10v2_g013150"/>
</dbReference>
<dbReference type="SUPFAM" id="SSF57889">
    <property type="entry name" value="Cysteine-rich domain"/>
    <property type="match status" value="2"/>
</dbReference>
<evidence type="ECO:0000313" key="6">
    <source>
        <dbReference type="RefSeq" id="XP_017984219.1"/>
    </source>
</evidence>
<dbReference type="GO" id="GO:0046872">
    <property type="term" value="F:metal ion binding"/>
    <property type="evidence" value="ECO:0007669"/>
    <property type="project" value="UniProtKB-KW"/>
</dbReference>
<dbReference type="InterPro" id="IPR002219">
    <property type="entry name" value="PKC_DAG/PE"/>
</dbReference>
<dbReference type="AlphaFoldDB" id="A0AB32X2B1"/>
<keyword evidence="3" id="KW-0862">Zinc</keyword>
<dbReference type="Proteomes" id="UP000694886">
    <property type="component" value="Chromosome 10"/>
</dbReference>
<proteinExistence type="predicted"/>
<dbReference type="RefSeq" id="XP_017984219.1">
    <property type="nucleotide sequence ID" value="XM_018128730.1"/>
</dbReference>
<dbReference type="PANTHER" id="PTHR46288:SF86">
    <property type="entry name" value="PHORBOL-ESTER_DAG-TYPE DOMAIN-CONTAINING PROTEIN"/>
    <property type="match status" value="1"/>
</dbReference>
<dbReference type="InterPro" id="IPR004146">
    <property type="entry name" value="DC1"/>
</dbReference>
<sequence length="360" mass="42405">MGIRHSSNEHSLSFRNLQNDQKEYCGACTKEILKTAYSCICGFRLHESCSREVQQLPHKTIHPLHSQHDLELKLEWQRPKDGKRKEIQHYSHLHKLTFFKYTKIRNYGYNCSWCEKCLSEVCYGCVRCKFFLHELCRDKVLRTLYHPFHPSHPLRLHSIDIGNNCNACGQDICFLAQREDILSEKYYGNLSYCCLKCNLFLHFGCTKLLPTLKHKCHEHLVTYFRISKKAKNANSCNACGALCDYDFYRCVECNFNVHLHCVPIPSSIEHRYHRHPLNYMDSVAEDHSEEYYCDICENERNPAHPVYCCEKCKYITHVHCVLNEVKITCLTFFLFLCFENQKGKFIKLKAGYINNSTNPR</sequence>
<reference evidence="6" key="2">
    <citation type="submission" date="2025-08" db="UniProtKB">
        <authorList>
            <consortium name="RefSeq"/>
        </authorList>
    </citation>
    <scope>IDENTIFICATION</scope>
</reference>
<reference evidence="5" key="1">
    <citation type="journal article" date="1997" name="Nucleic Acids Res.">
        <title>tRNAscan-SE: a program for improved detection of transfer RNA genes in genomic sequence.</title>
        <authorList>
            <person name="Lowe T.M."/>
            <person name="Eddy S.R."/>
        </authorList>
    </citation>
    <scope>NUCLEOTIDE SEQUENCE [LARGE SCALE GENOMIC DNA]</scope>
    <source>
        <strain evidence="5">r\B97-61/B2</strain>
    </source>
</reference>
<dbReference type="PROSITE" id="PS50081">
    <property type="entry name" value="ZF_DAG_PE_2"/>
    <property type="match status" value="1"/>
</dbReference>
<evidence type="ECO:0000256" key="3">
    <source>
        <dbReference type="ARBA" id="ARBA00022833"/>
    </source>
</evidence>
<evidence type="ECO:0000256" key="2">
    <source>
        <dbReference type="ARBA" id="ARBA00022737"/>
    </source>
</evidence>
<protein>
    <submittedName>
        <fullName evidence="6">Uncharacterized protein LOC18587371</fullName>
    </submittedName>
</protein>
<dbReference type="GeneID" id="18587371"/>
<dbReference type="PANTHER" id="PTHR46288">
    <property type="entry name" value="PHORBOL-ESTER/DAG-TYPE DOMAIN-CONTAINING PROTEIN"/>
    <property type="match status" value="1"/>
</dbReference>
<dbReference type="Pfam" id="PF03107">
    <property type="entry name" value="C1_2"/>
    <property type="match status" value="3"/>
</dbReference>
<organism evidence="5 6">
    <name type="scientific">Theobroma cacao</name>
    <name type="common">Cacao</name>
    <name type="synonym">Cocoa</name>
    <dbReference type="NCBI Taxonomy" id="3641"/>
    <lineage>
        <taxon>Eukaryota</taxon>
        <taxon>Viridiplantae</taxon>
        <taxon>Streptophyta</taxon>
        <taxon>Embryophyta</taxon>
        <taxon>Tracheophyta</taxon>
        <taxon>Spermatophyta</taxon>
        <taxon>Magnoliopsida</taxon>
        <taxon>eudicotyledons</taxon>
        <taxon>Gunneridae</taxon>
        <taxon>Pentapetalae</taxon>
        <taxon>rosids</taxon>
        <taxon>malvids</taxon>
        <taxon>Malvales</taxon>
        <taxon>Malvaceae</taxon>
        <taxon>Byttnerioideae</taxon>
        <taxon>Theobroma</taxon>
    </lineage>
</organism>
<keyword evidence="2" id="KW-0677">Repeat</keyword>
<evidence type="ECO:0000259" key="4">
    <source>
        <dbReference type="PROSITE" id="PS50081"/>
    </source>
</evidence>
<evidence type="ECO:0000313" key="5">
    <source>
        <dbReference type="Proteomes" id="UP000694886"/>
    </source>
</evidence>
<dbReference type="InterPro" id="IPR046349">
    <property type="entry name" value="C1-like_sf"/>
</dbReference>
<feature type="domain" description="Phorbol-ester/DAG-type" evidence="4">
    <location>
        <begin position="151"/>
        <end position="216"/>
    </location>
</feature>
<name>A0AB32X2B1_THECC</name>
<accession>A0AB32X2B1</accession>
<dbReference type="KEGG" id="tcc:18587371"/>